<reference evidence="1 2" key="3">
    <citation type="journal article" date="2013" name="Rice">
        <title>Improvement of the Oryza sativa Nipponbare reference genome using next generation sequence and optical map data.</title>
        <authorList>
            <person name="Kawahara Y."/>
            <person name="de la Bastide M."/>
            <person name="Hamilton J.P."/>
            <person name="Kanamori H."/>
            <person name="McCombie W.R."/>
            <person name="Ouyang S."/>
            <person name="Schwartz D.C."/>
            <person name="Tanaka T."/>
            <person name="Wu J."/>
            <person name="Zhou S."/>
            <person name="Childs K.L."/>
            <person name="Davidson R.M."/>
            <person name="Lin H."/>
            <person name="Quesada-Ocampo L."/>
            <person name="Vaillancourt B."/>
            <person name="Sakai H."/>
            <person name="Lee S.S."/>
            <person name="Kim J."/>
            <person name="Numa H."/>
            <person name="Itoh T."/>
            <person name="Buell C.R."/>
            <person name="Matsumoto T."/>
        </authorList>
    </citation>
    <scope>NUCLEOTIDE SEQUENCE [LARGE SCALE GENOMIC DNA]</scope>
    <source>
        <strain evidence="2">cv. Nipponbare</strain>
    </source>
</reference>
<proteinExistence type="predicted"/>
<dbReference type="AlphaFoldDB" id="A0A0P0XTD7"/>
<evidence type="ECO:0000313" key="2">
    <source>
        <dbReference type="Proteomes" id="UP000059680"/>
    </source>
</evidence>
<reference evidence="1 2" key="2">
    <citation type="journal article" date="2013" name="Plant Cell Physiol.">
        <title>Rice Annotation Project Database (RAP-DB): an integrative and interactive database for rice genomics.</title>
        <authorList>
            <person name="Sakai H."/>
            <person name="Lee S.S."/>
            <person name="Tanaka T."/>
            <person name="Numa H."/>
            <person name="Kim J."/>
            <person name="Kawahara Y."/>
            <person name="Wakimoto H."/>
            <person name="Yang C.C."/>
            <person name="Iwamoto M."/>
            <person name="Abe T."/>
            <person name="Yamada Y."/>
            <person name="Muto A."/>
            <person name="Inokuchi H."/>
            <person name="Ikemura T."/>
            <person name="Matsumoto T."/>
            <person name="Sasaki T."/>
            <person name="Itoh T."/>
        </authorList>
    </citation>
    <scope>NUCLEOTIDE SEQUENCE [LARGE SCALE GENOMIC DNA]</scope>
    <source>
        <strain evidence="2">cv. Nipponbare</strain>
    </source>
</reference>
<reference evidence="2" key="1">
    <citation type="journal article" date="2005" name="Nature">
        <title>The map-based sequence of the rice genome.</title>
        <authorList>
            <consortium name="International rice genome sequencing project (IRGSP)"/>
            <person name="Matsumoto T."/>
            <person name="Wu J."/>
            <person name="Kanamori H."/>
            <person name="Katayose Y."/>
            <person name="Fujisawa M."/>
            <person name="Namiki N."/>
            <person name="Mizuno H."/>
            <person name="Yamamoto K."/>
            <person name="Antonio B.A."/>
            <person name="Baba T."/>
            <person name="Sakata K."/>
            <person name="Nagamura Y."/>
            <person name="Aoki H."/>
            <person name="Arikawa K."/>
            <person name="Arita K."/>
            <person name="Bito T."/>
            <person name="Chiden Y."/>
            <person name="Fujitsuka N."/>
            <person name="Fukunaka R."/>
            <person name="Hamada M."/>
            <person name="Harada C."/>
            <person name="Hayashi A."/>
            <person name="Hijishita S."/>
            <person name="Honda M."/>
            <person name="Hosokawa S."/>
            <person name="Ichikawa Y."/>
            <person name="Idonuma A."/>
            <person name="Iijima M."/>
            <person name="Ikeda M."/>
            <person name="Ikeno M."/>
            <person name="Ito K."/>
            <person name="Ito S."/>
            <person name="Ito T."/>
            <person name="Ito Y."/>
            <person name="Ito Y."/>
            <person name="Iwabuchi A."/>
            <person name="Kamiya K."/>
            <person name="Karasawa W."/>
            <person name="Kurita K."/>
            <person name="Katagiri S."/>
            <person name="Kikuta A."/>
            <person name="Kobayashi H."/>
            <person name="Kobayashi N."/>
            <person name="Machita K."/>
            <person name="Maehara T."/>
            <person name="Masukawa M."/>
            <person name="Mizubayashi T."/>
            <person name="Mukai Y."/>
            <person name="Nagasaki H."/>
            <person name="Nagata Y."/>
            <person name="Naito S."/>
            <person name="Nakashima M."/>
            <person name="Nakama Y."/>
            <person name="Nakamichi Y."/>
            <person name="Nakamura M."/>
            <person name="Meguro A."/>
            <person name="Negishi M."/>
            <person name="Ohta I."/>
            <person name="Ohta T."/>
            <person name="Okamoto M."/>
            <person name="Ono N."/>
            <person name="Saji S."/>
            <person name="Sakaguchi M."/>
            <person name="Sakai K."/>
            <person name="Shibata M."/>
            <person name="Shimokawa T."/>
            <person name="Song J."/>
            <person name="Takazaki Y."/>
            <person name="Terasawa K."/>
            <person name="Tsugane M."/>
            <person name="Tsuji K."/>
            <person name="Ueda S."/>
            <person name="Waki K."/>
            <person name="Yamagata H."/>
            <person name="Yamamoto M."/>
            <person name="Yamamoto S."/>
            <person name="Yamane H."/>
            <person name="Yoshiki S."/>
            <person name="Yoshihara R."/>
            <person name="Yukawa K."/>
            <person name="Zhong H."/>
            <person name="Yano M."/>
            <person name="Yuan Q."/>
            <person name="Ouyang S."/>
            <person name="Liu J."/>
            <person name="Jones K.M."/>
            <person name="Gansberger K."/>
            <person name="Moffat K."/>
            <person name="Hill J."/>
            <person name="Bera J."/>
            <person name="Fadrosh D."/>
            <person name="Jin S."/>
            <person name="Johri S."/>
            <person name="Kim M."/>
            <person name="Overton L."/>
            <person name="Reardon M."/>
            <person name="Tsitrin T."/>
            <person name="Vuong H."/>
            <person name="Weaver B."/>
            <person name="Ciecko A."/>
            <person name="Tallon L."/>
            <person name="Jackson J."/>
            <person name="Pai G."/>
            <person name="Aken S.V."/>
            <person name="Utterback T."/>
            <person name="Reidmuller S."/>
            <person name="Feldblyum T."/>
            <person name="Hsiao J."/>
            <person name="Zismann V."/>
            <person name="Iobst S."/>
            <person name="de Vazeille A.R."/>
            <person name="Buell C.R."/>
            <person name="Ying K."/>
            <person name="Li Y."/>
            <person name="Lu T."/>
            <person name="Huang Y."/>
            <person name="Zhao Q."/>
            <person name="Feng Q."/>
            <person name="Zhang L."/>
            <person name="Zhu J."/>
            <person name="Weng Q."/>
            <person name="Mu J."/>
            <person name="Lu Y."/>
            <person name="Fan D."/>
            <person name="Liu Y."/>
            <person name="Guan J."/>
            <person name="Zhang Y."/>
            <person name="Yu S."/>
            <person name="Liu X."/>
            <person name="Zhang Y."/>
            <person name="Hong G."/>
            <person name="Han B."/>
            <person name="Choisne N."/>
            <person name="Demange N."/>
            <person name="Orjeda G."/>
            <person name="Samain S."/>
            <person name="Cattolico L."/>
            <person name="Pelletier E."/>
            <person name="Couloux A."/>
            <person name="Segurens B."/>
            <person name="Wincker P."/>
            <person name="D'Hont A."/>
            <person name="Scarpelli C."/>
            <person name="Weissenbach J."/>
            <person name="Salanoubat M."/>
            <person name="Quetier F."/>
            <person name="Yu Y."/>
            <person name="Kim H.R."/>
            <person name="Rambo T."/>
            <person name="Currie J."/>
            <person name="Collura K."/>
            <person name="Luo M."/>
            <person name="Yang T."/>
            <person name="Ammiraju J.S.S."/>
            <person name="Engler F."/>
            <person name="Soderlund C."/>
            <person name="Wing R.A."/>
            <person name="Palmer L.E."/>
            <person name="de la Bastide M."/>
            <person name="Spiegel L."/>
            <person name="Nascimento L."/>
            <person name="Zutavern T."/>
            <person name="O'Shaughnessy A."/>
            <person name="Dike S."/>
            <person name="Dedhia N."/>
            <person name="Preston R."/>
            <person name="Balija V."/>
            <person name="McCombie W.R."/>
            <person name="Chow T."/>
            <person name="Chen H."/>
            <person name="Chung M."/>
            <person name="Chen C."/>
            <person name="Shaw J."/>
            <person name="Wu H."/>
            <person name="Hsiao K."/>
            <person name="Chao Y."/>
            <person name="Chu M."/>
            <person name="Cheng C."/>
            <person name="Hour A."/>
            <person name="Lee P."/>
            <person name="Lin S."/>
            <person name="Lin Y."/>
            <person name="Liou J."/>
            <person name="Liu S."/>
            <person name="Hsing Y."/>
            <person name="Raghuvanshi S."/>
            <person name="Mohanty A."/>
            <person name="Bharti A.K."/>
            <person name="Gaur A."/>
            <person name="Gupta V."/>
            <person name="Kumar D."/>
            <person name="Ravi V."/>
            <person name="Vij S."/>
            <person name="Kapur A."/>
            <person name="Khurana P."/>
            <person name="Khurana P."/>
            <person name="Khurana J.P."/>
            <person name="Tyagi A.K."/>
            <person name="Gaikwad K."/>
            <person name="Singh A."/>
            <person name="Dalal V."/>
            <person name="Srivastava S."/>
            <person name="Dixit A."/>
            <person name="Pal A.K."/>
            <person name="Ghazi I.A."/>
            <person name="Yadav M."/>
            <person name="Pandit A."/>
            <person name="Bhargava A."/>
            <person name="Sureshbabu K."/>
            <person name="Batra K."/>
            <person name="Sharma T.R."/>
            <person name="Mohapatra T."/>
            <person name="Singh N.K."/>
            <person name="Messing J."/>
            <person name="Nelson A.B."/>
            <person name="Fuks G."/>
            <person name="Kavchok S."/>
            <person name="Keizer G."/>
            <person name="Linton E."/>
            <person name="Llaca V."/>
            <person name="Song R."/>
            <person name="Tanyolac B."/>
            <person name="Young S."/>
            <person name="Ho-Il K."/>
            <person name="Hahn J.H."/>
            <person name="Sangsakoo G."/>
            <person name="Vanavichit A."/>
            <person name="de Mattos Luiz.A.T."/>
            <person name="Zimmer P.D."/>
            <person name="Malone G."/>
            <person name="Dellagostin O."/>
            <person name="de Oliveira A.C."/>
            <person name="Bevan M."/>
            <person name="Bancroft I."/>
            <person name="Minx P."/>
            <person name="Cordum H."/>
            <person name="Wilson R."/>
            <person name="Cheng Z."/>
            <person name="Jin W."/>
            <person name="Jiang J."/>
            <person name="Leong S.A."/>
            <person name="Iwama H."/>
            <person name="Gojobori T."/>
            <person name="Itoh T."/>
            <person name="Niimura Y."/>
            <person name="Fujii Y."/>
            <person name="Habara T."/>
            <person name="Sakai H."/>
            <person name="Sato Y."/>
            <person name="Wilson G."/>
            <person name="Kumar K."/>
            <person name="McCouch S."/>
            <person name="Juretic N."/>
            <person name="Hoen D."/>
            <person name="Wright S."/>
            <person name="Bruskiewich R."/>
            <person name="Bureau T."/>
            <person name="Miyao A."/>
            <person name="Hirochika H."/>
            <person name="Nishikawa T."/>
            <person name="Kadowaki K."/>
            <person name="Sugiura M."/>
            <person name="Burr B."/>
            <person name="Sasaki T."/>
        </authorList>
    </citation>
    <scope>NUCLEOTIDE SEQUENCE [LARGE SCALE GENOMIC DNA]</scope>
    <source>
        <strain evidence="2">cv. Nipponbare</strain>
    </source>
</reference>
<name>A0A0P0XTD7_ORYSJ</name>
<organism evidence="1 2">
    <name type="scientific">Oryza sativa subsp. japonica</name>
    <name type="common">Rice</name>
    <dbReference type="NCBI Taxonomy" id="39947"/>
    <lineage>
        <taxon>Eukaryota</taxon>
        <taxon>Viridiplantae</taxon>
        <taxon>Streptophyta</taxon>
        <taxon>Embryophyta</taxon>
        <taxon>Tracheophyta</taxon>
        <taxon>Spermatophyta</taxon>
        <taxon>Magnoliopsida</taxon>
        <taxon>Liliopsida</taxon>
        <taxon>Poales</taxon>
        <taxon>Poaceae</taxon>
        <taxon>BOP clade</taxon>
        <taxon>Oryzoideae</taxon>
        <taxon>Oryzeae</taxon>
        <taxon>Oryzinae</taxon>
        <taxon>Oryza</taxon>
        <taxon>Oryza sativa</taxon>
    </lineage>
</organism>
<protein>
    <submittedName>
        <fullName evidence="1">Os10g0369750 protein</fullName>
    </submittedName>
</protein>
<dbReference type="PaxDb" id="39947-A0A0P0XTD7"/>
<dbReference type="Gramene" id="Os10t0369750-00">
    <property type="protein sequence ID" value="Os10t0369750-00"/>
    <property type="gene ID" value="Os10g0369750"/>
</dbReference>
<dbReference type="EMBL" id="AP014966">
    <property type="protein sequence ID" value="BAT10551.1"/>
    <property type="molecule type" value="Genomic_DNA"/>
</dbReference>
<sequence>MVFCAYTFIWSVMQLIGKIHNNNFTNSYIKMLKINLMASSWNSIELKGQTKRLSNFIQSHTNYIQSTTSGVSRIRVIYTSDS</sequence>
<dbReference type="Proteomes" id="UP000059680">
    <property type="component" value="Chromosome 10"/>
</dbReference>
<accession>A0A0P0XTD7</accession>
<evidence type="ECO:0000313" key="1">
    <source>
        <dbReference type="EMBL" id="BAT10551.1"/>
    </source>
</evidence>
<gene>
    <name evidence="1" type="ordered locus">Os10g0369750</name>
    <name evidence="1" type="ORF">OSNPB_100369750</name>
</gene>
<keyword evidence="2" id="KW-1185">Reference proteome</keyword>
<dbReference type="InParanoid" id="A0A0P0XTD7"/>